<sequence length="79" mass="8867">MAPNSVQEVACLAVCGVGRLKTFPTSAFLFTAQKSTRYCSLKKMITSAYDYLLHFFFCLHLIVASAYKHVLLGEAPFWN</sequence>
<protein>
    <submittedName>
        <fullName evidence="2">Uncharacterized protein</fullName>
    </submittedName>
</protein>
<organism evidence="2">
    <name type="scientific">Anguilla anguilla</name>
    <name type="common">European freshwater eel</name>
    <name type="synonym">Muraena anguilla</name>
    <dbReference type="NCBI Taxonomy" id="7936"/>
    <lineage>
        <taxon>Eukaryota</taxon>
        <taxon>Metazoa</taxon>
        <taxon>Chordata</taxon>
        <taxon>Craniata</taxon>
        <taxon>Vertebrata</taxon>
        <taxon>Euteleostomi</taxon>
        <taxon>Actinopterygii</taxon>
        <taxon>Neopterygii</taxon>
        <taxon>Teleostei</taxon>
        <taxon>Anguilliformes</taxon>
        <taxon>Anguillidae</taxon>
        <taxon>Anguilla</taxon>
    </lineage>
</organism>
<keyword evidence="1" id="KW-1133">Transmembrane helix</keyword>
<evidence type="ECO:0000256" key="1">
    <source>
        <dbReference type="SAM" id="Phobius"/>
    </source>
</evidence>
<name>A0A0E9WL92_ANGAN</name>
<reference evidence="2" key="1">
    <citation type="submission" date="2014-11" db="EMBL/GenBank/DDBJ databases">
        <authorList>
            <person name="Amaro Gonzalez C."/>
        </authorList>
    </citation>
    <scope>NUCLEOTIDE SEQUENCE</scope>
</reference>
<proteinExistence type="predicted"/>
<dbReference type="AlphaFoldDB" id="A0A0E9WL92"/>
<evidence type="ECO:0000313" key="2">
    <source>
        <dbReference type="EMBL" id="JAH91066.1"/>
    </source>
</evidence>
<accession>A0A0E9WL92</accession>
<keyword evidence="1" id="KW-0472">Membrane</keyword>
<dbReference type="EMBL" id="GBXM01017511">
    <property type="protein sequence ID" value="JAH91066.1"/>
    <property type="molecule type" value="Transcribed_RNA"/>
</dbReference>
<reference evidence="2" key="2">
    <citation type="journal article" date="2015" name="Fish Shellfish Immunol.">
        <title>Early steps in the European eel (Anguilla anguilla)-Vibrio vulnificus interaction in the gills: Role of the RtxA13 toxin.</title>
        <authorList>
            <person name="Callol A."/>
            <person name="Pajuelo D."/>
            <person name="Ebbesson L."/>
            <person name="Teles M."/>
            <person name="MacKenzie S."/>
            <person name="Amaro C."/>
        </authorList>
    </citation>
    <scope>NUCLEOTIDE SEQUENCE</scope>
</reference>
<feature type="transmembrane region" description="Helical" evidence="1">
    <location>
        <begin position="51"/>
        <end position="70"/>
    </location>
</feature>
<keyword evidence="1" id="KW-0812">Transmembrane</keyword>